<name>A0A0V0Z0W9_9BILA</name>
<keyword evidence="2" id="KW-1185">Reference proteome</keyword>
<organism evidence="1 2">
    <name type="scientific">Trichinella patagoniensis</name>
    <dbReference type="NCBI Taxonomy" id="990121"/>
    <lineage>
        <taxon>Eukaryota</taxon>
        <taxon>Metazoa</taxon>
        <taxon>Ecdysozoa</taxon>
        <taxon>Nematoda</taxon>
        <taxon>Enoplea</taxon>
        <taxon>Dorylaimia</taxon>
        <taxon>Trichinellida</taxon>
        <taxon>Trichinellidae</taxon>
        <taxon>Trichinella</taxon>
    </lineage>
</organism>
<dbReference type="Proteomes" id="UP000054783">
    <property type="component" value="Unassembled WGS sequence"/>
</dbReference>
<accession>A0A0V0Z0W9</accession>
<sequence>MEQEMCDFMEKELLLRTNKSLATVDPLPGVNELNMD</sequence>
<evidence type="ECO:0000313" key="1">
    <source>
        <dbReference type="EMBL" id="KRY06213.1"/>
    </source>
</evidence>
<dbReference type="AlphaFoldDB" id="A0A0V0Z0W9"/>
<reference evidence="1 2" key="1">
    <citation type="submission" date="2015-01" db="EMBL/GenBank/DDBJ databases">
        <title>Evolution of Trichinella species and genotypes.</title>
        <authorList>
            <person name="Korhonen P.K."/>
            <person name="Edoardo P."/>
            <person name="Giuseppe L.R."/>
            <person name="Gasser R.B."/>
        </authorList>
    </citation>
    <scope>NUCLEOTIDE SEQUENCE [LARGE SCALE GENOMIC DNA]</scope>
    <source>
        <strain evidence="1">ISS2496</strain>
    </source>
</reference>
<dbReference type="EMBL" id="JYDQ01000887">
    <property type="protein sequence ID" value="KRY06213.1"/>
    <property type="molecule type" value="Genomic_DNA"/>
</dbReference>
<comment type="caution">
    <text evidence="1">The sequence shown here is derived from an EMBL/GenBank/DDBJ whole genome shotgun (WGS) entry which is preliminary data.</text>
</comment>
<proteinExistence type="predicted"/>
<evidence type="ECO:0000313" key="2">
    <source>
        <dbReference type="Proteomes" id="UP000054783"/>
    </source>
</evidence>
<protein>
    <submittedName>
        <fullName evidence="1">Uncharacterized protein</fullName>
    </submittedName>
</protein>
<gene>
    <name evidence="1" type="ORF">T12_16647</name>
</gene>